<gene>
    <name evidence="1" type="ORF">BYL167_LOCUS32702</name>
    <name evidence="2" type="ORF">SMN809_LOCUS37650</name>
    <name evidence="3" type="ORF">SMN809_LOCUS45667</name>
</gene>
<evidence type="ECO:0000313" key="4">
    <source>
        <dbReference type="Proteomes" id="UP000681967"/>
    </source>
</evidence>
<feature type="non-terminal residue" evidence="1">
    <location>
        <position position="50"/>
    </location>
</feature>
<accession>A0A8S2WA97</accession>
<dbReference type="EMBL" id="CAJOBH010061400">
    <property type="protein sequence ID" value="CAF4426729.1"/>
    <property type="molecule type" value="Genomic_DNA"/>
</dbReference>
<reference evidence="1" key="1">
    <citation type="submission" date="2021-02" db="EMBL/GenBank/DDBJ databases">
        <authorList>
            <person name="Nowell W R."/>
        </authorList>
    </citation>
    <scope>NUCLEOTIDE SEQUENCE</scope>
</reference>
<sequence>QRIAQANDKALLNDVLIGQAKQSFDNNDFPKAESYLLQAQRPDLAVKLYK</sequence>
<proteinExistence type="predicted"/>
<evidence type="ECO:0000313" key="1">
    <source>
        <dbReference type="EMBL" id="CAF4426729.1"/>
    </source>
</evidence>
<name>A0A8S2WA97_9BILA</name>
<evidence type="ECO:0000313" key="2">
    <source>
        <dbReference type="EMBL" id="CAF4565994.1"/>
    </source>
</evidence>
<organism evidence="1 4">
    <name type="scientific">Rotaria magnacalcarata</name>
    <dbReference type="NCBI Taxonomy" id="392030"/>
    <lineage>
        <taxon>Eukaryota</taxon>
        <taxon>Metazoa</taxon>
        <taxon>Spiralia</taxon>
        <taxon>Gnathifera</taxon>
        <taxon>Rotifera</taxon>
        <taxon>Eurotatoria</taxon>
        <taxon>Bdelloidea</taxon>
        <taxon>Philodinida</taxon>
        <taxon>Philodinidae</taxon>
        <taxon>Rotaria</taxon>
    </lineage>
</organism>
<feature type="non-terminal residue" evidence="1">
    <location>
        <position position="1"/>
    </location>
</feature>
<dbReference type="Proteomes" id="UP000676336">
    <property type="component" value="Unassembled WGS sequence"/>
</dbReference>
<evidence type="ECO:0000313" key="3">
    <source>
        <dbReference type="EMBL" id="CAF4764176.1"/>
    </source>
</evidence>
<dbReference type="AlphaFoldDB" id="A0A8S2WA97"/>
<comment type="caution">
    <text evidence="1">The sequence shown here is derived from an EMBL/GenBank/DDBJ whole genome shotgun (WGS) entry which is preliminary data.</text>
</comment>
<dbReference type="EMBL" id="CAJOBI010140194">
    <property type="protein sequence ID" value="CAF4764176.1"/>
    <property type="molecule type" value="Genomic_DNA"/>
</dbReference>
<dbReference type="EMBL" id="CAJOBI010096172">
    <property type="protein sequence ID" value="CAF4565994.1"/>
    <property type="molecule type" value="Genomic_DNA"/>
</dbReference>
<dbReference type="Proteomes" id="UP000681967">
    <property type="component" value="Unassembled WGS sequence"/>
</dbReference>
<protein>
    <submittedName>
        <fullName evidence="1">Uncharacterized protein</fullName>
    </submittedName>
</protein>